<dbReference type="Pfam" id="PF00353">
    <property type="entry name" value="HemolysinCabind"/>
    <property type="match status" value="1"/>
</dbReference>
<dbReference type="Pfam" id="PF13205">
    <property type="entry name" value="Big_5"/>
    <property type="match status" value="1"/>
</dbReference>
<dbReference type="InterPro" id="IPR038255">
    <property type="entry name" value="PBS_linker_sf"/>
</dbReference>
<dbReference type="InterPro" id="IPR047971">
    <property type="entry name" value="ExeM-like"/>
</dbReference>
<proteinExistence type="predicted"/>
<dbReference type="SUPFAM" id="SSF56219">
    <property type="entry name" value="DNase I-like"/>
    <property type="match status" value="1"/>
</dbReference>
<dbReference type="Pfam" id="PF03372">
    <property type="entry name" value="Exo_endo_phos"/>
    <property type="match status" value="1"/>
</dbReference>
<dbReference type="RefSeq" id="WP_148817788.1">
    <property type="nucleotide sequence ID" value="NZ_CP043046.1"/>
</dbReference>
<evidence type="ECO:0000259" key="3">
    <source>
        <dbReference type="Pfam" id="PF13205"/>
    </source>
</evidence>
<feature type="domain" description="Endonuclease/exonuclease/phosphatase" evidence="2">
    <location>
        <begin position="586"/>
        <end position="885"/>
    </location>
</feature>
<dbReference type="InterPro" id="IPR036691">
    <property type="entry name" value="Endo/exonu/phosph_ase_sf"/>
</dbReference>
<evidence type="ECO:0000256" key="1">
    <source>
        <dbReference type="ARBA" id="ARBA00022729"/>
    </source>
</evidence>
<dbReference type="GO" id="GO:0005509">
    <property type="term" value="F:calcium ion binding"/>
    <property type="evidence" value="ECO:0007669"/>
    <property type="project" value="InterPro"/>
</dbReference>
<dbReference type="EMBL" id="CP043046">
    <property type="protein sequence ID" value="QEI08323.1"/>
    <property type="molecule type" value="Genomic_DNA"/>
</dbReference>
<dbReference type="CDD" id="cd04486">
    <property type="entry name" value="YhcR_OBF_like"/>
    <property type="match status" value="1"/>
</dbReference>
<dbReference type="SUPFAM" id="SSF51120">
    <property type="entry name" value="beta-Roll"/>
    <property type="match status" value="1"/>
</dbReference>
<keyword evidence="1" id="KW-0732">Signal</keyword>
<dbReference type="GO" id="GO:0004519">
    <property type="term" value="F:endonuclease activity"/>
    <property type="evidence" value="ECO:0007669"/>
    <property type="project" value="UniProtKB-KW"/>
</dbReference>
<dbReference type="Gene3D" id="2.150.10.10">
    <property type="entry name" value="Serralysin-like metalloprotease, C-terminal"/>
    <property type="match status" value="1"/>
</dbReference>
<keyword evidence="5" id="KW-0255">Endonuclease</keyword>
<organism evidence="5 6">
    <name type="scientific">Pigmentiphaga aceris</name>
    <dbReference type="NCBI Taxonomy" id="1940612"/>
    <lineage>
        <taxon>Bacteria</taxon>
        <taxon>Pseudomonadati</taxon>
        <taxon>Pseudomonadota</taxon>
        <taxon>Betaproteobacteria</taxon>
        <taxon>Burkholderiales</taxon>
        <taxon>Alcaligenaceae</taxon>
        <taxon>Pigmentiphaga</taxon>
    </lineage>
</organism>
<dbReference type="NCBIfam" id="NF033681">
    <property type="entry name" value="ExeM_NucH_DNase"/>
    <property type="match status" value="1"/>
</dbReference>
<name>A0A5C0B3S7_9BURK</name>
<dbReference type="InterPro" id="IPR032812">
    <property type="entry name" value="SbsA_Ig"/>
</dbReference>
<gene>
    <name evidence="5" type="ORF">FXN63_22655</name>
</gene>
<dbReference type="Proteomes" id="UP000325161">
    <property type="component" value="Chromosome"/>
</dbReference>
<protein>
    <submittedName>
        <fullName evidence="5">ExeM/NucH family extracellular endonuclease</fullName>
    </submittedName>
</protein>
<evidence type="ECO:0000259" key="2">
    <source>
        <dbReference type="Pfam" id="PF03372"/>
    </source>
</evidence>
<dbReference type="Gene3D" id="3.60.10.10">
    <property type="entry name" value="Endonuclease/exonuclease/phosphatase"/>
    <property type="match status" value="1"/>
</dbReference>
<dbReference type="InterPro" id="IPR005135">
    <property type="entry name" value="Endo/exonuclease/phosphatase"/>
</dbReference>
<dbReference type="Pfam" id="PF13946">
    <property type="entry name" value="DUF4214"/>
    <property type="match status" value="1"/>
</dbReference>
<dbReference type="Gene3D" id="1.10.3130.20">
    <property type="entry name" value="Phycobilisome linker domain"/>
    <property type="match status" value="1"/>
</dbReference>
<feature type="domain" description="DUF4214" evidence="4">
    <location>
        <begin position="1051"/>
        <end position="1120"/>
    </location>
</feature>
<dbReference type="AlphaFoldDB" id="A0A5C0B3S7"/>
<dbReference type="InterPro" id="IPR001343">
    <property type="entry name" value="Hemolysn_Ca-bd"/>
</dbReference>
<dbReference type="PROSITE" id="PS00330">
    <property type="entry name" value="HEMOLYSIN_CALCIUM"/>
    <property type="match status" value="2"/>
</dbReference>
<dbReference type="CDD" id="cd10283">
    <property type="entry name" value="MnuA_DNase1-like"/>
    <property type="match status" value="1"/>
</dbReference>
<evidence type="ECO:0000259" key="4">
    <source>
        <dbReference type="Pfam" id="PF13946"/>
    </source>
</evidence>
<sequence>MTVWINEFHYDNASAGDQGEFIEVAGAAGTDLTGWSLVLYNGGSNVNAAVVYRTIPLSGTMPDLSNGMGALRFLPGVTDGIQNGPSDGFALVDSDNQVVQFLSYEGVITAGAGPANGMTSTNVSVSETNATVPGTSLQLSGTGNQYSDFTWAASATSTPDALNNNQSFTAPGPDTAPPQLITTSVSGLQIAADIVLRVNEAVTLDTSKVRLLDNNQQTVDAQITLDGRNVRINPTDNLAGTQTYQVVLDEGALTDTATNASAAVTVQVETAAPPAELRIHAIQGTGATNARNGEIVTIEAIVFGDFQNGDGDAKRDLGGFFMQEEKANHDSDAATSEGIFIYEGSGATQTNVNVGDRVKVTGTVSEFGGKTQITATQISVVQAQAVTDVAAELAVEISLPANDVVATAGKYQPDLKAYESMLVRVTDKLTITEQFDLDRYGQITLTAGERPFQFTAENAPSTAGYDAHLRAIGANQIVYDDGLSVQNAPIGNLDGFAGYNTANAPRMGDTIDGLTGVLDYFSNAWRVRSVEDGSVTVNRVNTRVDEPEDVGGRLKLAGLNVLNYFTTLNENGAQTEVGLAPRGANNQAEFTRQTDKLVNTLLKLNADVLGLVEIENNFEDNAAGNALDYLVDQLNAKLPNPADHYAWVDPGSKHVGGDAIAVGLIYRPAVVKIAAGTTVAKLNDATLATLDGGQALLDQSALNRVFDGESTSRNPLAVTFEEIATGEQFTAVVSHLKSKGSATPAGGAANADNLDGAGAWNHQRELAVTAITKWLATNPTGSSDADQVLLGDFNAYAKENPIKLLADAGYVNVEDRLTKPYSYVFDGQLGTLDYVLASSSLNSQITNVTQWHLNSDDADALDYNLDFSRDPSIYDSNVITRVSDHDPLLIGLNLTSTSTTPTPTQPPAPVPPATPIAAPPEGGVTQGTSGNDILLGGTGNDMLIGGGGNDTLTGGDGRDHASFGGVSSAFTITLGSDGLPTSVTGPTGTNTLSGVERLVFSDRTLAFDVDAAPGQAYRLYEGLLGRAPDRDGISFWVNALDGNPDALESVANAFLNSVEFTARVGAIDQLDNTAYVNMLYTQVLNRAADAEGQAFWRTALDNGASRASLLLNFSESNEHAEGVAPVLLQGIELAPVALPA</sequence>
<dbReference type="PANTHER" id="PTHR42834:SF1">
    <property type="entry name" value="ENDONUCLEASE_EXONUCLEASE_PHOSPHATASE FAMILY PROTEIN (AFU_ORTHOLOGUE AFUA_3G09210)"/>
    <property type="match status" value="1"/>
</dbReference>
<keyword evidence="5" id="KW-0540">Nuclease</keyword>
<dbReference type="InterPro" id="IPR018511">
    <property type="entry name" value="Hemolysin-typ_Ca-bd_CS"/>
</dbReference>
<dbReference type="OrthoDB" id="9800417at2"/>
<accession>A0A5C0B3S7</accession>
<feature type="domain" description="SbsA Ig-like" evidence="3">
    <location>
        <begin position="174"/>
        <end position="262"/>
    </location>
</feature>
<dbReference type="InterPro" id="IPR011049">
    <property type="entry name" value="Serralysin-like_metalloprot_C"/>
</dbReference>
<dbReference type="PRINTS" id="PR00313">
    <property type="entry name" value="CABNDNGRPT"/>
</dbReference>
<keyword evidence="6" id="KW-1185">Reference proteome</keyword>
<evidence type="ECO:0000313" key="6">
    <source>
        <dbReference type="Proteomes" id="UP000325161"/>
    </source>
</evidence>
<dbReference type="PANTHER" id="PTHR42834">
    <property type="entry name" value="ENDONUCLEASE/EXONUCLEASE/PHOSPHATASE FAMILY PROTEIN (AFU_ORTHOLOGUE AFUA_3G09210)"/>
    <property type="match status" value="1"/>
</dbReference>
<reference evidence="5 6" key="1">
    <citation type="submission" date="2019-08" db="EMBL/GenBank/DDBJ databases">
        <title>Amphibian skin-associated Pigmentiphaga: genome sequence and occurrence across geography and hosts.</title>
        <authorList>
            <person name="Bletz M.C."/>
            <person name="Bunk B."/>
            <person name="Sproeer C."/>
            <person name="Biwer P."/>
            <person name="Reiter S."/>
            <person name="Rabemananjara F.C.E."/>
            <person name="Schulz S."/>
            <person name="Overmann J."/>
            <person name="Vences M."/>
        </authorList>
    </citation>
    <scope>NUCLEOTIDE SEQUENCE [LARGE SCALE GENOMIC DNA]</scope>
    <source>
        <strain evidence="5 6">Mada1488</strain>
    </source>
</reference>
<keyword evidence="5" id="KW-0378">Hydrolase</keyword>
<dbReference type="KEGG" id="pacr:FXN63_22655"/>
<dbReference type="InterPro" id="IPR025282">
    <property type="entry name" value="DUF4214"/>
</dbReference>
<evidence type="ECO:0000313" key="5">
    <source>
        <dbReference type="EMBL" id="QEI08323.1"/>
    </source>
</evidence>